<evidence type="ECO:0000313" key="1">
    <source>
        <dbReference type="EMBL" id="MBK1870737.1"/>
    </source>
</evidence>
<sequence>MTQTIVPDISFRAVSKRYGEVRAVDRVDLDLPKGSFVSLLGPSGCGKTTCLRMMAGFEQPSEGEVFIRGDNVTGVPAYKRPVNMVFQHYALFPHLNVADNVSYGLRQRSPKPPREAVAKAVDEALAMVRLQGYGQRRTWELSGGQQQRVALARALINRPAVLLLDEPLAALDRKLRHDMQIELQNLQRNVGITFLLVTHDQEEALSMSDRVCIMKDGRLVQTGTPRELYDEPVNGYVADFVGKSNFFAGIAGNARSGLIDVALADGMKATGRASRSTVSPEAGEAVLVSVRPEQIRLAAAETDLPNQVAFRTQAKVLNRIFLGEQTEYLVAHEKLGEFMVRSPRQGNQALAFEIGDRVAVGWPPDAALILAKD</sequence>
<accession>A0ACC5RDQ7</accession>
<keyword evidence="1" id="KW-0067">ATP-binding</keyword>
<protein>
    <submittedName>
        <fullName evidence="1">ABC transporter ATP-binding protein</fullName>
    </submittedName>
</protein>
<evidence type="ECO:0000313" key="2">
    <source>
        <dbReference type="Proteomes" id="UP000616151"/>
    </source>
</evidence>
<proteinExistence type="predicted"/>
<dbReference type="Proteomes" id="UP000616151">
    <property type="component" value="Unassembled WGS sequence"/>
</dbReference>
<keyword evidence="2" id="KW-1185">Reference proteome</keyword>
<gene>
    <name evidence="1" type="ORF">JHL16_30505</name>
</gene>
<organism evidence="1 2">
    <name type="scientific">Taklimakanibacter albus</name>
    <dbReference type="NCBI Taxonomy" id="2800327"/>
    <lineage>
        <taxon>Bacteria</taxon>
        <taxon>Pseudomonadati</taxon>
        <taxon>Pseudomonadota</taxon>
        <taxon>Alphaproteobacteria</taxon>
        <taxon>Hyphomicrobiales</taxon>
        <taxon>Aestuariivirgaceae</taxon>
        <taxon>Taklimakanibacter</taxon>
    </lineage>
</organism>
<reference evidence="1" key="1">
    <citation type="submission" date="2021-01" db="EMBL/GenBank/DDBJ databases">
        <authorList>
            <person name="Sun Q."/>
        </authorList>
    </citation>
    <scope>NUCLEOTIDE SEQUENCE</scope>
    <source>
        <strain evidence="1">YIM B02566</strain>
    </source>
</reference>
<name>A0ACC5RDQ7_9HYPH</name>
<dbReference type="EMBL" id="JAENHL010000008">
    <property type="protein sequence ID" value="MBK1870737.1"/>
    <property type="molecule type" value="Genomic_DNA"/>
</dbReference>
<keyword evidence="1" id="KW-0547">Nucleotide-binding</keyword>
<comment type="caution">
    <text evidence="1">The sequence shown here is derived from an EMBL/GenBank/DDBJ whole genome shotgun (WGS) entry which is preliminary data.</text>
</comment>